<sequence length="110" mass="12311">MLLTLFPSGNVGKGDIFVAVLPIDFKAPLFHLLAEIFPAHSRFSAVHHRKGYILHIAFDLALLCLFQKLVGVLFERCGFLSFPSIKGLALFCDVKPLFQTQAVRTVFHIL</sequence>
<geneLocation type="plasmid" evidence="1">
    <name>pRGRH0054</name>
</geneLocation>
<evidence type="ECO:0000313" key="1">
    <source>
        <dbReference type="EMBL" id="CRY93721.1"/>
    </source>
</evidence>
<proteinExistence type="predicted"/>
<keyword evidence="1" id="KW-0614">Plasmid</keyword>
<organism evidence="1">
    <name type="scientific">uncultured prokaryote</name>
    <dbReference type="NCBI Taxonomy" id="198431"/>
    <lineage>
        <taxon>unclassified sequences</taxon>
        <taxon>environmental samples</taxon>
    </lineage>
</organism>
<name>A0A0H5PVE3_9ZZZZ</name>
<reference evidence="1" key="1">
    <citation type="submission" date="2015-06" db="EMBL/GenBank/DDBJ databases">
        <authorList>
            <person name="Joergensen T."/>
        </authorList>
    </citation>
    <scope>NUCLEOTIDE SEQUENCE</scope>
    <source>
        <plasmid evidence="1">pRGRH0054</plasmid>
    </source>
</reference>
<accession>A0A0H5PVE3</accession>
<reference evidence="1" key="2">
    <citation type="submission" date="2015-07" db="EMBL/GenBank/DDBJ databases">
        <title>Plasmids, circular viruses and viroids from rat gut.</title>
        <authorList>
            <person name="Jorgensen T.J."/>
            <person name="Hansen M.A."/>
            <person name="Xu Z."/>
            <person name="Tabak M.A."/>
            <person name="Sorensen S.J."/>
            <person name="Hansen L.H."/>
        </authorList>
    </citation>
    <scope>NUCLEOTIDE SEQUENCE</scope>
    <source>
        <plasmid evidence="1">pRGRH0054</plasmid>
    </source>
</reference>
<dbReference type="AlphaFoldDB" id="A0A0H5PVE3"/>
<dbReference type="EMBL" id="LN852745">
    <property type="protein sequence ID" value="CRY93721.1"/>
    <property type="molecule type" value="Genomic_DNA"/>
</dbReference>
<protein>
    <submittedName>
        <fullName evidence="1">Uncharacterized protein</fullName>
    </submittedName>
</protein>